<dbReference type="PANTHER" id="PTHR45766:SF6">
    <property type="entry name" value="SWI_SNF-RELATED MATRIX-ASSOCIATED ACTIN-DEPENDENT REGULATOR OF CHROMATIN SUBFAMILY A-LIKE PROTEIN 1"/>
    <property type="match status" value="1"/>
</dbReference>
<dbReference type="PROSITE" id="PS51192">
    <property type="entry name" value="HELICASE_ATP_BIND_1"/>
    <property type="match status" value="1"/>
</dbReference>
<reference evidence="8 9" key="1">
    <citation type="submission" date="2023-06" db="EMBL/GenBank/DDBJ databases">
        <title>SYSU T0a273.</title>
        <authorList>
            <person name="Gao L."/>
            <person name="Fang B.-Z."/>
            <person name="Li W.-J."/>
        </authorList>
    </citation>
    <scope>NUCLEOTIDE SEQUENCE [LARGE SCALE GENOMIC DNA]</scope>
    <source>
        <strain evidence="8 9">SYSU T0a273</strain>
    </source>
</reference>
<dbReference type="GO" id="GO:0005524">
    <property type="term" value="F:ATP binding"/>
    <property type="evidence" value="ECO:0007669"/>
    <property type="project" value="UniProtKB-KW"/>
</dbReference>
<evidence type="ECO:0000256" key="4">
    <source>
        <dbReference type="ARBA" id="ARBA00022840"/>
    </source>
</evidence>
<feature type="compositionally biased region" description="Basic and acidic residues" evidence="5">
    <location>
        <begin position="704"/>
        <end position="716"/>
    </location>
</feature>
<proteinExistence type="predicted"/>
<accession>A0AB35MHC6</accession>
<keyword evidence="4" id="KW-0067">ATP-binding</keyword>
<dbReference type="EMBL" id="JAUHQB010000003">
    <property type="protein sequence ID" value="MDN4483207.1"/>
    <property type="molecule type" value="Genomic_DNA"/>
</dbReference>
<dbReference type="Pfam" id="PF00271">
    <property type="entry name" value="Helicase_C"/>
    <property type="match status" value="1"/>
</dbReference>
<dbReference type="SMART" id="SM00490">
    <property type="entry name" value="HELICc"/>
    <property type="match status" value="1"/>
</dbReference>
<dbReference type="InterPro" id="IPR057342">
    <property type="entry name" value="DEXDc_RapA"/>
</dbReference>
<evidence type="ECO:0000313" key="9">
    <source>
        <dbReference type="Proteomes" id="UP001172756"/>
    </source>
</evidence>
<name>A0AB35MHC6_9MICO</name>
<keyword evidence="2" id="KW-0378">Hydrolase</keyword>
<evidence type="ECO:0000256" key="5">
    <source>
        <dbReference type="SAM" id="MobiDB-lite"/>
    </source>
</evidence>
<evidence type="ECO:0000259" key="7">
    <source>
        <dbReference type="PROSITE" id="PS51194"/>
    </source>
</evidence>
<dbReference type="CDD" id="cd18793">
    <property type="entry name" value="SF2_C_SNF"/>
    <property type="match status" value="1"/>
</dbReference>
<dbReference type="InterPro" id="IPR038718">
    <property type="entry name" value="SNF2-like_sf"/>
</dbReference>
<dbReference type="InterPro" id="IPR000330">
    <property type="entry name" value="SNF2_N"/>
</dbReference>
<dbReference type="Gene3D" id="3.40.50.300">
    <property type="entry name" value="P-loop containing nucleotide triphosphate hydrolases"/>
    <property type="match status" value="1"/>
</dbReference>
<evidence type="ECO:0000256" key="2">
    <source>
        <dbReference type="ARBA" id="ARBA00022801"/>
    </source>
</evidence>
<dbReference type="InterPro" id="IPR014001">
    <property type="entry name" value="Helicase_ATP-bd"/>
</dbReference>
<dbReference type="SMART" id="SM00487">
    <property type="entry name" value="DEXDc"/>
    <property type="match status" value="1"/>
</dbReference>
<evidence type="ECO:0000313" key="8">
    <source>
        <dbReference type="EMBL" id="MDN4483207.1"/>
    </source>
</evidence>
<dbReference type="Gene3D" id="3.40.50.10810">
    <property type="entry name" value="Tandem AAA-ATPase domain"/>
    <property type="match status" value="1"/>
</dbReference>
<dbReference type="AlphaFoldDB" id="A0AB35MHC6"/>
<gene>
    <name evidence="8" type="ORF">QQ002_06610</name>
</gene>
<feature type="domain" description="Helicase ATP-binding" evidence="6">
    <location>
        <begin position="131"/>
        <end position="300"/>
    </location>
</feature>
<dbReference type="InterPro" id="IPR001650">
    <property type="entry name" value="Helicase_C-like"/>
</dbReference>
<dbReference type="InterPro" id="IPR027417">
    <property type="entry name" value="P-loop_NTPase"/>
</dbReference>
<feature type="region of interest" description="Disordered" evidence="5">
    <location>
        <begin position="698"/>
        <end position="717"/>
    </location>
</feature>
<feature type="domain" description="Helicase C-terminal" evidence="7">
    <location>
        <begin position="445"/>
        <end position="609"/>
    </location>
</feature>
<evidence type="ECO:0000259" key="6">
    <source>
        <dbReference type="PROSITE" id="PS51192"/>
    </source>
</evidence>
<dbReference type="PROSITE" id="PS51194">
    <property type="entry name" value="HELICASE_CTER"/>
    <property type="match status" value="1"/>
</dbReference>
<comment type="caution">
    <text evidence="8">The sequence shown here is derived from an EMBL/GenBank/DDBJ whole genome shotgun (WGS) entry which is preliminary data.</text>
</comment>
<dbReference type="RefSeq" id="WP_301160124.1">
    <property type="nucleotide sequence ID" value="NZ_JAUHQB010000003.1"/>
</dbReference>
<evidence type="ECO:0000256" key="3">
    <source>
        <dbReference type="ARBA" id="ARBA00022806"/>
    </source>
</evidence>
<dbReference type="Pfam" id="PF00176">
    <property type="entry name" value="SNF2-rel_dom"/>
    <property type="match status" value="1"/>
</dbReference>
<dbReference type="Proteomes" id="UP001172756">
    <property type="component" value="Unassembled WGS sequence"/>
</dbReference>
<dbReference type="GO" id="GO:0004386">
    <property type="term" value="F:helicase activity"/>
    <property type="evidence" value="ECO:0007669"/>
    <property type="project" value="UniProtKB-KW"/>
</dbReference>
<dbReference type="GO" id="GO:0016787">
    <property type="term" value="F:hydrolase activity"/>
    <property type="evidence" value="ECO:0007669"/>
    <property type="project" value="UniProtKB-KW"/>
</dbReference>
<protein>
    <submittedName>
        <fullName evidence="8">DEAD/DEAH box helicase</fullName>
    </submittedName>
</protein>
<keyword evidence="1" id="KW-0547">Nucleotide-binding</keyword>
<dbReference type="CDD" id="cd18011">
    <property type="entry name" value="DEXDc_RapA"/>
    <property type="match status" value="1"/>
</dbReference>
<dbReference type="SUPFAM" id="SSF52540">
    <property type="entry name" value="P-loop containing nucleoside triphosphate hydrolases"/>
    <property type="match status" value="2"/>
</dbReference>
<keyword evidence="3 8" id="KW-0347">Helicase</keyword>
<dbReference type="InterPro" id="IPR049730">
    <property type="entry name" value="SNF2/RAD54-like_C"/>
</dbReference>
<dbReference type="PANTHER" id="PTHR45766">
    <property type="entry name" value="DNA ANNEALING HELICASE AND ENDONUCLEASE ZRANB3 FAMILY MEMBER"/>
    <property type="match status" value="1"/>
</dbReference>
<evidence type="ECO:0000256" key="1">
    <source>
        <dbReference type="ARBA" id="ARBA00022741"/>
    </source>
</evidence>
<sequence>MSTAAPDQFQIKTSDLNVAPGSTVVVRDEEWLVTNVVETSDGPLVHVQGLSELVRGTTAQFFASLDYIEPLNPEEAKVTADNSPKYRDSRLWVEAMLRKTPVPITDTSLSVSPHMLADQLPYQAAAIQKALDPDNLRPRILLADAVGLGKTIEIGMILSELVRRGRGERILIVTPRHVLEQMQHEMWTRFALPFVRLDSAGIQRVRQKLPATRNPFTYYKRAIISIDTLKSDRYLAHLRHQKWDAVVIDESHNLTNSGTLNNRLARTLAPTADALILASATPHNGRMESFANLIRLLEPTAVRPDGEPDPDETTRLIIRRHRNSPEVAGAVGNDWAERKEPQHQLIPASAPENAVAQELEQTWLHPSGGSSPYSGKQDTLFGWTLAKAFLSSPPALNQSIDNRLKTLRDQPGDAAQHERDALTRLKDLNAASTGSSAKYDALVTYLKQIGVAKTSPMRAVVFAERVATLEWLKDNLPTSLKLPTDAVQVMHGGLSDEEQMRLIESFKQESSPIRVLVTGDVASEGVNLHAQCHELIHYDVPWSLIRIEQRNGRIDRYGQRHSPQITTLLLDPASERFKGDLKVLTRLLEREHAAHTALGDTASLMDKFSIGDEEDTVRQILAGKKDFDDTVRTVEQAVDNDLINQILNLGAAVGPAPATAPVPTASTQTSTNRPASYLYSSTLDYLRDALDAAFPDKSATLTDRPGEGGVEWREFPGDGIVQFSPPRDLRQRLDALPQTYLSDRDVKATFKLAVSDAKGKTELAAALADATGSSWPAAHFLGPQHPVVDWATDRALASLDRNHVYAMRGDVDSPTVLLVGTLTNKRGHVVAASHISASRLTPQAPHCIVTPHRGAQQMLDDAGVTNPQANPGPVAGVDKLQPLVRMAVRDTRASLETHLDAARQATTERVERWAGRATAWEREADALIQRSDIKTSRTTVRETERMIEEMRPDRYLVRPLLVVVPQDFTEGDI</sequence>
<organism evidence="8 9">
    <name type="scientific">Demequina lignilytica</name>
    <dbReference type="NCBI Taxonomy" id="3051663"/>
    <lineage>
        <taxon>Bacteria</taxon>
        <taxon>Bacillati</taxon>
        <taxon>Actinomycetota</taxon>
        <taxon>Actinomycetes</taxon>
        <taxon>Micrococcales</taxon>
        <taxon>Demequinaceae</taxon>
        <taxon>Demequina</taxon>
    </lineage>
</organism>